<evidence type="ECO:0000313" key="2">
    <source>
        <dbReference type="Proteomes" id="UP000007151"/>
    </source>
</evidence>
<reference evidence="1 2" key="1">
    <citation type="journal article" date="2011" name="Cell">
        <title>The monarch butterfly genome yields insights into long-distance migration.</title>
        <authorList>
            <person name="Zhan S."/>
            <person name="Merlin C."/>
            <person name="Boore J.L."/>
            <person name="Reppert S.M."/>
        </authorList>
    </citation>
    <scope>NUCLEOTIDE SEQUENCE [LARGE SCALE GENOMIC DNA]</scope>
    <source>
        <strain evidence="1">F-2</strain>
    </source>
</reference>
<dbReference type="Proteomes" id="UP000007151">
    <property type="component" value="Unassembled WGS sequence"/>
</dbReference>
<name>A0A212FN20_DANPL</name>
<dbReference type="InParanoid" id="A0A212FN20"/>
<organism evidence="1 2">
    <name type="scientific">Danaus plexippus plexippus</name>
    <dbReference type="NCBI Taxonomy" id="278856"/>
    <lineage>
        <taxon>Eukaryota</taxon>
        <taxon>Metazoa</taxon>
        <taxon>Ecdysozoa</taxon>
        <taxon>Arthropoda</taxon>
        <taxon>Hexapoda</taxon>
        <taxon>Insecta</taxon>
        <taxon>Pterygota</taxon>
        <taxon>Neoptera</taxon>
        <taxon>Endopterygota</taxon>
        <taxon>Lepidoptera</taxon>
        <taxon>Glossata</taxon>
        <taxon>Ditrysia</taxon>
        <taxon>Papilionoidea</taxon>
        <taxon>Nymphalidae</taxon>
        <taxon>Danainae</taxon>
        <taxon>Danaini</taxon>
        <taxon>Danaina</taxon>
        <taxon>Danaus</taxon>
        <taxon>Danaus</taxon>
    </lineage>
</organism>
<evidence type="ECO:0000313" key="1">
    <source>
        <dbReference type="EMBL" id="OWR55144.1"/>
    </source>
</evidence>
<dbReference type="KEGG" id="dpl:KGM_206940"/>
<gene>
    <name evidence="1" type="ORF">KGM_206940</name>
</gene>
<comment type="caution">
    <text evidence="1">The sequence shown here is derived from an EMBL/GenBank/DDBJ whole genome shotgun (WGS) entry which is preliminary data.</text>
</comment>
<accession>A0A212FN20</accession>
<keyword evidence="2" id="KW-1185">Reference proteome</keyword>
<dbReference type="AlphaFoldDB" id="A0A212FN20"/>
<proteinExistence type="predicted"/>
<protein>
    <submittedName>
        <fullName evidence="1">Uncharacterized protein</fullName>
    </submittedName>
</protein>
<dbReference type="EMBL" id="AGBW02007648">
    <property type="protein sequence ID" value="OWR55144.1"/>
    <property type="molecule type" value="Genomic_DNA"/>
</dbReference>
<sequence>MGESSTIERSRAEVDNRELVLSVDDMTLPIDASVEFPPPPLEDEIVAIITKREPKGTVGNMVAYNALPEMLELVNT</sequence>